<proteinExistence type="predicted"/>
<evidence type="ECO:0000256" key="2">
    <source>
        <dbReference type="SAM" id="Phobius"/>
    </source>
</evidence>
<reference evidence="5" key="1">
    <citation type="journal article" date="2015" name="J. Biotechnol.">
        <title>Complete genome sequence of Haloferax gibbonsii strain ARA6, a potential producer of polyhydroxyalkanoates and halocins isolated from Araruama, Rio de Janeiro, Brasil.</title>
        <authorList>
            <person name="Pinto L.H."/>
            <person name="D'Alincourt Carvalho-Assef A.P."/>
            <person name="Vieira R.P."/>
            <person name="Clementino M.M."/>
            <person name="Albano R.M."/>
        </authorList>
    </citation>
    <scope>NUCLEOTIDE SEQUENCE [LARGE SCALE GENOMIC DNA]</scope>
    <source>
        <strain evidence="5">ARA6</strain>
        <plasmid evidence="5">Plasmid pHG2</plasmid>
    </source>
</reference>
<name>A0A0K1IZ37_HALGI</name>
<keyword evidence="2" id="KW-1133">Transmembrane helix</keyword>
<evidence type="ECO:0000259" key="3">
    <source>
        <dbReference type="Pfam" id="PF13559"/>
    </source>
</evidence>
<dbReference type="RefSeq" id="WP_050460411.1">
    <property type="nucleotide sequence ID" value="NZ_CP011949.1"/>
</dbReference>
<dbReference type="GeneID" id="25247983"/>
<protein>
    <recommendedName>
        <fullName evidence="3">Protein-glutamine gamma-glutamyltransferase-like C-terminal domain-containing protein</fullName>
    </recommendedName>
</protein>
<dbReference type="Pfam" id="PF13559">
    <property type="entry name" value="DUF4129"/>
    <property type="match status" value="1"/>
</dbReference>
<evidence type="ECO:0000313" key="4">
    <source>
        <dbReference type="EMBL" id="AKU09787.1"/>
    </source>
</evidence>
<dbReference type="KEGG" id="hgi:ABY42_18495"/>
<evidence type="ECO:0000313" key="5">
    <source>
        <dbReference type="Proteomes" id="UP000066124"/>
    </source>
</evidence>
<sequence length="275" mass="29369">MDSDALVTLGLALVCLFAVGSAAGSLESAVDSSPSEAIDLDYSSLPLDKGDANDIKREYQTLTDNPSQQEHGGEQSSQSGQSSASGPDDGGDDSTSDSSTDSSDARRDQSSGSNETPGERDGLEALIDALLALLSRLVELVVGVVAVVALALVARYRDRIAARLSPIVARFRGGESPAEERTGGGFDAPPEPQNEVTEAWYEMVERLRLDDRQLLTPRERAAIARENGADANSVWSLTELFEEVRYGGAPVTEDRRRRARECLERLGPSGGRDQS</sequence>
<organism evidence="4 5">
    <name type="scientific">Haloferax gibbonsii</name>
    <dbReference type="NCBI Taxonomy" id="35746"/>
    <lineage>
        <taxon>Archaea</taxon>
        <taxon>Methanobacteriati</taxon>
        <taxon>Methanobacteriota</taxon>
        <taxon>Stenosarchaea group</taxon>
        <taxon>Halobacteria</taxon>
        <taxon>Halobacteriales</taxon>
        <taxon>Haloferacaceae</taxon>
        <taxon>Haloferax</taxon>
    </lineage>
</organism>
<feature type="transmembrane region" description="Helical" evidence="2">
    <location>
        <begin position="129"/>
        <end position="154"/>
    </location>
</feature>
<gene>
    <name evidence="4" type="ORF">ABY42_18495</name>
</gene>
<accession>A0A0K1IZ37</accession>
<evidence type="ECO:0000256" key="1">
    <source>
        <dbReference type="SAM" id="MobiDB-lite"/>
    </source>
</evidence>
<feature type="compositionally biased region" description="Low complexity" evidence="1">
    <location>
        <begin position="66"/>
        <end position="87"/>
    </location>
</feature>
<keyword evidence="2" id="KW-0472">Membrane</keyword>
<feature type="domain" description="Protein-glutamine gamma-glutamyltransferase-like C-terminal" evidence="3">
    <location>
        <begin position="199"/>
        <end position="264"/>
    </location>
</feature>
<dbReference type="EMBL" id="CP011949">
    <property type="protein sequence ID" value="AKU09787.1"/>
    <property type="molecule type" value="Genomic_DNA"/>
</dbReference>
<geneLocation type="plasmid" evidence="4 5">
    <name>pHG2</name>
</geneLocation>
<dbReference type="AlphaFoldDB" id="A0A0K1IZ37"/>
<dbReference type="InterPro" id="IPR025403">
    <property type="entry name" value="TgpA-like_C"/>
</dbReference>
<dbReference type="Proteomes" id="UP000066124">
    <property type="component" value="Plasmid pHG2"/>
</dbReference>
<dbReference type="PATRIC" id="fig|35746.4.peg.4054"/>
<keyword evidence="2" id="KW-0812">Transmembrane</keyword>
<feature type="compositionally biased region" description="Basic and acidic residues" evidence="1">
    <location>
        <begin position="48"/>
        <end position="59"/>
    </location>
</feature>
<keyword evidence="4" id="KW-0614">Plasmid</keyword>
<feature type="region of interest" description="Disordered" evidence="1">
    <location>
        <begin position="41"/>
        <end position="120"/>
    </location>
</feature>